<feature type="transmembrane region" description="Helical" evidence="5">
    <location>
        <begin position="139"/>
        <end position="164"/>
    </location>
</feature>
<dbReference type="SUPFAM" id="SSF103473">
    <property type="entry name" value="MFS general substrate transporter"/>
    <property type="match status" value="1"/>
</dbReference>
<evidence type="ECO:0000256" key="1">
    <source>
        <dbReference type="ARBA" id="ARBA00004141"/>
    </source>
</evidence>
<dbReference type="EMBL" id="JAVRRF010000009">
    <property type="protein sequence ID" value="KAK5061950.1"/>
    <property type="molecule type" value="Genomic_DNA"/>
</dbReference>
<evidence type="ECO:0000313" key="7">
    <source>
        <dbReference type="Proteomes" id="UP001345691"/>
    </source>
</evidence>
<evidence type="ECO:0008006" key="8">
    <source>
        <dbReference type="Google" id="ProtNLM"/>
    </source>
</evidence>
<evidence type="ECO:0000256" key="4">
    <source>
        <dbReference type="ARBA" id="ARBA00023136"/>
    </source>
</evidence>
<evidence type="ECO:0000256" key="2">
    <source>
        <dbReference type="ARBA" id="ARBA00022692"/>
    </source>
</evidence>
<keyword evidence="3 5" id="KW-1133">Transmembrane helix</keyword>
<reference evidence="6 7" key="1">
    <citation type="submission" date="2023-08" db="EMBL/GenBank/DDBJ databases">
        <title>Black Yeasts Isolated from many extreme environments.</title>
        <authorList>
            <person name="Coleine C."/>
            <person name="Stajich J.E."/>
            <person name="Selbmann L."/>
        </authorList>
    </citation>
    <scope>NUCLEOTIDE SEQUENCE [LARGE SCALE GENOMIC DNA]</scope>
    <source>
        <strain evidence="6 7">CCFEE 6328</strain>
    </source>
</reference>
<feature type="transmembrane region" description="Helical" evidence="5">
    <location>
        <begin position="171"/>
        <end position="190"/>
    </location>
</feature>
<sequence>MDAKQAPGHEMEHMHVVPDVEHISHRAGTLLVGAVYDKSALGNHEIERLPTRAIQDLKKTKDGKTILIPQPTDDPNQSLNWSWARKHKMLFILVLPQAEYWHISPSNAGRNLSGDIFMLGAGGVLAVPLTRWLGRLPIFFWSMLGGFAMTIFAAAAPTWISFIVARCLQGLFITAPQVVGLSMIHDMFFFHGQSTQ</sequence>
<keyword evidence="7" id="KW-1185">Reference proteome</keyword>
<dbReference type="PANTHER" id="PTHR23502:SF22">
    <property type="entry name" value="MAJOR FACILITATOR SUPERFAMILY (MFS) PROFILE DOMAIN-CONTAINING PROTEIN"/>
    <property type="match status" value="1"/>
</dbReference>
<evidence type="ECO:0000256" key="3">
    <source>
        <dbReference type="ARBA" id="ARBA00022989"/>
    </source>
</evidence>
<comment type="subcellular location">
    <subcellularLocation>
        <location evidence="1">Membrane</location>
        <topology evidence="1">Multi-pass membrane protein</topology>
    </subcellularLocation>
</comment>
<dbReference type="InterPro" id="IPR036259">
    <property type="entry name" value="MFS_trans_sf"/>
</dbReference>
<keyword evidence="2 5" id="KW-0812">Transmembrane</keyword>
<organism evidence="6 7">
    <name type="scientific">Exophiala sideris</name>
    <dbReference type="NCBI Taxonomy" id="1016849"/>
    <lineage>
        <taxon>Eukaryota</taxon>
        <taxon>Fungi</taxon>
        <taxon>Dikarya</taxon>
        <taxon>Ascomycota</taxon>
        <taxon>Pezizomycotina</taxon>
        <taxon>Eurotiomycetes</taxon>
        <taxon>Chaetothyriomycetidae</taxon>
        <taxon>Chaetothyriales</taxon>
        <taxon>Herpotrichiellaceae</taxon>
        <taxon>Exophiala</taxon>
    </lineage>
</organism>
<keyword evidence="4 5" id="KW-0472">Membrane</keyword>
<dbReference type="PANTHER" id="PTHR23502">
    <property type="entry name" value="MAJOR FACILITATOR SUPERFAMILY"/>
    <property type="match status" value="1"/>
</dbReference>
<dbReference type="Proteomes" id="UP001345691">
    <property type="component" value="Unassembled WGS sequence"/>
</dbReference>
<gene>
    <name evidence="6" type="ORF">LTR69_005134</name>
</gene>
<evidence type="ECO:0000256" key="5">
    <source>
        <dbReference type="SAM" id="Phobius"/>
    </source>
</evidence>
<evidence type="ECO:0000313" key="6">
    <source>
        <dbReference type="EMBL" id="KAK5061950.1"/>
    </source>
</evidence>
<accession>A0ABR0JDP6</accession>
<protein>
    <recommendedName>
        <fullName evidence="8">Major facilitator superfamily (MFS) profile domain-containing protein</fullName>
    </recommendedName>
</protein>
<proteinExistence type="predicted"/>
<comment type="caution">
    <text evidence="6">The sequence shown here is derived from an EMBL/GenBank/DDBJ whole genome shotgun (WGS) entry which is preliminary data.</text>
</comment>
<name>A0ABR0JDP6_9EURO</name>
<dbReference type="Gene3D" id="1.20.1720.10">
    <property type="entry name" value="Multidrug resistance protein D"/>
    <property type="match status" value="1"/>
</dbReference>